<keyword evidence="3" id="KW-0238">DNA-binding</keyword>
<evidence type="ECO:0000313" key="8">
    <source>
        <dbReference type="EMBL" id="KAK9076566.1"/>
    </source>
</evidence>
<gene>
    <name evidence="8" type="ORF">SSX86_004900</name>
</gene>
<dbReference type="Pfam" id="PF00010">
    <property type="entry name" value="HLH"/>
    <property type="match status" value="1"/>
</dbReference>
<dbReference type="Pfam" id="PF22754">
    <property type="entry name" value="bHLH-TF_ACT-like_plant"/>
    <property type="match status" value="1"/>
</dbReference>
<dbReference type="Proteomes" id="UP001408789">
    <property type="component" value="Unassembled WGS sequence"/>
</dbReference>
<evidence type="ECO:0000256" key="1">
    <source>
        <dbReference type="ARBA" id="ARBA00004123"/>
    </source>
</evidence>
<dbReference type="GO" id="GO:0010052">
    <property type="term" value="P:guard cell differentiation"/>
    <property type="evidence" value="ECO:0007669"/>
    <property type="project" value="InterPro"/>
</dbReference>
<reference evidence="8 9" key="1">
    <citation type="submission" date="2024-04" db="EMBL/GenBank/DDBJ databases">
        <title>The reference genome of an endangered Asteraceae, Deinandra increscens subsp. villosa, native to the Central Coast of California.</title>
        <authorList>
            <person name="Guilliams M."/>
            <person name="Hasenstab-Lehman K."/>
            <person name="Meyer R."/>
            <person name="Mcevoy S."/>
        </authorList>
    </citation>
    <scope>NUCLEOTIDE SEQUENCE [LARGE SCALE GENOMIC DNA]</scope>
    <source>
        <tissue evidence="8">Leaf</tissue>
    </source>
</reference>
<dbReference type="CDD" id="cd11448">
    <property type="entry name" value="bHLH_AtFAMA_like"/>
    <property type="match status" value="1"/>
</dbReference>
<dbReference type="InterPro" id="IPR054502">
    <property type="entry name" value="bHLH-TF_ACT-like_plant"/>
</dbReference>
<feature type="domain" description="BHLH" evidence="7">
    <location>
        <begin position="140"/>
        <end position="191"/>
    </location>
</feature>
<keyword evidence="9" id="KW-1185">Reference proteome</keyword>
<sequence>MALETLSSNELLNFIIYDTISATPFTSNDSSETTTTTTTTTNPCSSFFFHLQNQNSNPNPTSQEQLSMENIADPNSSLTTTTSKMSMVVQAYCSGNATEKNYSCNNDNNNINYHQNLGVVQKKKRRRRPRVCKNKEEAETQRMTHIAVERNRRKQMNEHLAVLRSLMPESYVQRGDQASIVGGAIEFVKELEHLLQSLEAQKFLSHQQQKEGGGGEDSNFTNLSSPSSPPFSQFFSYPQYTCSQIPNKYTSKSKAAIADIEVTLIETHANIRILSQKRVTHLSKMVACFHTLHLSVLHLNITSLDPLVLYSISAKVEEGCRLNSADEIAGAVHQMLRIIEEEAILVGVDSIN</sequence>
<dbReference type="SUPFAM" id="SSF47459">
    <property type="entry name" value="HLH, helix-loop-helix DNA-binding domain"/>
    <property type="match status" value="1"/>
</dbReference>
<dbReference type="SMART" id="SM00353">
    <property type="entry name" value="HLH"/>
    <property type="match status" value="1"/>
</dbReference>
<proteinExistence type="predicted"/>
<dbReference type="GO" id="GO:0046983">
    <property type="term" value="F:protein dimerization activity"/>
    <property type="evidence" value="ECO:0007669"/>
    <property type="project" value="InterPro"/>
</dbReference>
<dbReference type="InterPro" id="IPR011598">
    <property type="entry name" value="bHLH_dom"/>
</dbReference>
<keyword evidence="4" id="KW-0804">Transcription</keyword>
<keyword evidence="2" id="KW-0805">Transcription regulation</keyword>
<dbReference type="Gene3D" id="4.10.280.10">
    <property type="entry name" value="Helix-loop-helix DNA-binding domain"/>
    <property type="match status" value="1"/>
</dbReference>
<evidence type="ECO:0000256" key="6">
    <source>
        <dbReference type="SAM" id="MobiDB-lite"/>
    </source>
</evidence>
<dbReference type="EMBL" id="JBCNJP010000007">
    <property type="protein sequence ID" value="KAK9076566.1"/>
    <property type="molecule type" value="Genomic_DNA"/>
</dbReference>
<dbReference type="GO" id="GO:0003700">
    <property type="term" value="F:DNA-binding transcription factor activity"/>
    <property type="evidence" value="ECO:0007669"/>
    <property type="project" value="InterPro"/>
</dbReference>
<comment type="subcellular location">
    <subcellularLocation>
        <location evidence="1">Nucleus</location>
    </subcellularLocation>
</comment>
<evidence type="ECO:0000256" key="2">
    <source>
        <dbReference type="ARBA" id="ARBA00023015"/>
    </source>
</evidence>
<dbReference type="PROSITE" id="PS50888">
    <property type="entry name" value="BHLH"/>
    <property type="match status" value="1"/>
</dbReference>
<evidence type="ECO:0000313" key="9">
    <source>
        <dbReference type="Proteomes" id="UP001408789"/>
    </source>
</evidence>
<dbReference type="PANTHER" id="PTHR46684:SF16">
    <property type="entry name" value="TRANSCRIPTION FACTOR BHLH67-LIKE ISOFORM X2"/>
    <property type="match status" value="1"/>
</dbReference>
<protein>
    <recommendedName>
        <fullName evidence="7">BHLH domain-containing protein</fullName>
    </recommendedName>
</protein>
<dbReference type="InterPro" id="IPR044283">
    <property type="entry name" value="FAMA/SPEECHLESS/MUTE-like"/>
</dbReference>
<dbReference type="GO" id="GO:0045893">
    <property type="term" value="P:positive regulation of DNA-templated transcription"/>
    <property type="evidence" value="ECO:0007669"/>
    <property type="project" value="TreeGrafter"/>
</dbReference>
<organism evidence="8 9">
    <name type="scientific">Deinandra increscens subsp. villosa</name>
    <dbReference type="NCBI Taxonomy" id="3103831"/>
    <lineage>
        <taxon>Eukaryota</taxon>
        <taxon>Viridiplantae</taxon>
        <taxon>Streptophyta</taxon>
        <taxon>Embryophyta</taxon>
        <taxon>Tracheophyta</taxon>
        <taxon>Spermatophyta</taxon>
        <taxon>Magnoliopsida</taxon>
        <taxon>eudicotyledons</taxon>
        <taxon>Gunneridae</taxon>
        <taxon>Pentapetalae</taxon>
        <taxon>asterids</taxon>
        <taxon>campanulids</taxon>
        <taxon>Asterales</taxon>
        <taxon>Asteraceae</taxon>
        <taxon>Asteroideae</taxon>
        <taxon>Heliantheae alliance</taxon>
        <taxon>Madieae</taxon>
        <taxon>Madiinae</taxon>
        <taxon>Deinandra</taxon>
    </lineage>
</organism>
<evidence type="ECO:0000259" key="7">
    <source>
        <dbReference type="PROSITE" id="PS50888"/>
    </source>
</evidence>
<name>A0AAP0DKX8_9ASTR</name>
<feature type="region of interest" description="Disordered" evidence="6">
    <location>
        <begin position="205"/>
        <end position="227"/>
    </location>
</feature>
<dbReference type="InterPro" id="IPR036638">
    <property type="entry name" value="HLH_DNA-bd_sf"/>
</dbReference>
<keyword evidence="5" id="KW-0539">Nucleus</keyword>
<dbReference type="PANTHER" id="PTHR46684">
    <property type="entry name" value="TRANSCRIPTION FACTOR FAMA"/>
    <property type="match status" value="1"/>
</dbReference>
<dbReference type="AlphaFoldDB" id="A0AAP0DKX8"/>
<accession>A0AAP0DKX8</accession>
<evidence type="ECO:0000256" key="3">
    <source>
        <dbReference type="ARBA" id="ARBA00023125"/>
    </source>
</evidence>
<evidence type="ECO:0000256" key="4">
    <source>
        <dbReference type="ARBA" id="ARBA00023163"/>
    </source>
</evidence>
<evidence type="ECO:0000256" key="5">
    <source>
        <dbReference type="ARBA" id="ARBA00023242"/>
    </source>
</evidence>
<dbReference type="GO" id="GO:0003677">
    <property type="term" value="F:DNA binding"/>
    <property type="evidence" value="ECO:0007669"/>
    <property type="project" value="UniProtKB-KW"/>
</dbReference>
<dbReference type="GO" id="GO:0005634">
    <property type="term" value="C:nucleus"/>
    <property type="evidence" value="ECO:0007669"/>
    <property type="project" value="UniProtKB-SubCell"/>
</dbReference>
<comment type="caution">
    <text evidence="8">The sequence shown here is derived from an EMBL/GenBank/DDBJ whole genome shotgun (WGS) entry which is preliminary data.</text>
</comment>